<sequence length="297" mass="33534">MIREIAKVTLLAAIIGTSFQCVSADFTQKSMSLGSLQSMDNKNSTNLLKEAGIGVDDTTQMRLKAMREAAMAAGAQHGYVDHLNELKTRISSDAKSLDDLYDFSVLMRLASGINDDLYLLPPVIQESKNIVATSDDSRVMRISNKMYVIEKPERLVTAAPNWRQYILFDQSVEVVSPPPVLLPRDDKEKKYWAEWVQNGWIQGVNQAEREMTYRVRQLGNDFIGMTKYMRLLTDGKITKTVVVSSHQNVIGKDNEMREGEKVIQISVPAKLNPNASKWNAIEMSNRDSLRYPVEKTK</sequence>
<dbReference type="AlphaFoldDB" id="A0A2T4MX36"/>
<dbReference type="InterPro" id="IPR031618">
    <property type="entry name" value="T4SS_TraI"/>
</dbReference>
<accession>A0A2T4MX36</accession>
<dbReference type="Pfam" id="PF16932">
    <property type="entry name" value="T4SS_TraI"/>
    <property type="match status" value="1"/>
</dbReference>
<organism evidence="1 2">
    <name type="scientific">Aeromonas veronii</name>
    <dbReference type="NCBI Taxonomy" id="654"/>
    <lineage>
        <taxon>Bacteria</taxon>
        <taxon>Pseudomonadati</taxon>
        <taxon>Pseudomonadota</taxon>
        <taxon>Gammaproteobacteria</taxon>
        <taxon>Aeromonadales</taxon>
        <taxon>Aeromonadaceae</taxon>
        <taxon>Aeromonas</taxon>
    </lineage>
</organism>
<dbReference type="Proteomes" id="UP000241986">
    <property type="component" value="Unassembled WGS sequence"/>
</dbReference>
<comment type="caution">
    <text evidence="1">The sequence shown here is derived from an EMBL/GenBank/DDBJ whole genome shotgun (WGS) entry which is preliminary data.</text>
</comment>
<evidence type="ECO:0000313" key="1">
    <source>
        <dbReference type="EMBL" id="PTH79153.1"/>
    </source>
</evidence>
<gene>
    <name evidence="1" type="ORF">DAA48_22240</name>
</gene>
<evidence type="ECO:0000313" key="2">
    <source>
        <dbReference type="Proteomes" id="UP000241986"/>
    </source>
</evidence>
<dbReference type="RefSeq" id="WP_107684783.1">
    <property type="nucleotide sequence ID" value="NZ_PZKL01000045.1"/>
</dbReference>
<name>A0A2T4MX36_AERVE</name>
<dbReference type="EMBL" id="PZKL01000045">
    <property type="protein sequence ID" value="PTH79153.1"/>
    <property type="molecule type" value="Genomic_DNA"/>
</dbReference>
<reference evidence="1 2" key="1">
    <citation type="submission" date="2018-03" db="EMBL/GenBank/DDBJ databases">
        <title>Aeromonas veronii whole genome sequencing and analysis.</title>
        <authorList>
            <person name="Xie H."/>
            <person name="Liu T."/>
            <person name="Wang K."/>
        </authorList>
    </citation>
    <scope>NUCLEOTIDE SEQUENCE [LARGE SCALE GENOMIC DNA]</scope>
    <source>
        <strain evidence="1 2">XH.VA.1</strain>
    </source>
</reference>
<proteinExistence type="predicted"/>
<protein>
    <submittedName>
        <fullName evidence="1">Type IV secretion system protein DotC</fullName>
    </submittedName>
</protein>